<dbReference type="PATRIC" id="fig|1337887.3.peg.3805"/>
<sequence length="128" mass="13932">MVIKHSGIGGVVCLLSLAAAGGCTTSPQNYAATLSSQDPKWQSPQCEEIRAEAVNYEARETKASDLAPGLLIGPYGLGIAAAIKENDEKRRKLFVREMHLRCSSLPLPKELENTQSETNQSKRADTFR</sequence>
<organism evidence="2 3">
    <name type="scientific">Brucella intermedia 229E</name>
    <dbReference type="NCBI Taxonomy" id="1337887"/>
    <lineage>
        <taxon>Bacteria</taxon>
        <taxon>Pseudomonadati</taxon>
        <taxon>Pseudomonadota</taxon>
        <taxon>Alphaproteobacteria</taxon>
        <taxon>Hyphomicrobiales</taxon>
        <taxon>Brucellaceae</taxon>
        <taxon>Brucella/Ochrobactrum group</taxon>
        <taxon>Brucella</taxon>
    </lineage>
</organism>
<protein>
    <recommendedName>
        <fullName evidence="4">Lipoprotein</fullName>
    </recommendedName>
</protein>
<gene>
    <name evidence="2" type="ORF">Q644_03850</name>
</gene>
<dbReference type="PROSITE" id="PS51257">
    <property type="entry name" value="PROKAR_LIPOPROTEIN"/>
    <property type="match status" value="1"/>
</dbReference>
<evidence type="ECO:0000313" key="2">
    <source>
        <dbReference type="EMBL" id="ERM00863.1"/>
    </source>
</evidence>
<dbReference type="AlphaFoldDB" id="U4V784"/>
<dbReference type="EMBL" id="ASXJ01000230">
    <property type="protein sequence ID" value="ERM00863.1"/>
    <property type="molecule type" value="Genomic_DNA"/>
</dbReference>
<evidence type="ECO:0008006" key="4">
    <source>
        <dbReference type="Google" id="ProtNLM"/>
    </source>
</evidence>
<reference evidence="2 3" key="1">
    <citation type="journal article" date="2014" name="FEMS Microbiol. Lett.">
        <title>Genome sequencing analysis reveals virulence-related gene content of Ochrobactrum intermedium strain 229E, a urease-positive strain isolated from the human gastric niche.</title>
        <authorList>
            <person name="Kulkarni G.J."/>
            <person name="Shetty S."/>
            <person name="Dharne M.S."/>
            <person name="Shouche Y.S."/>
        </authorList>
    </citation>
    <scope>NUCLEOTIDE SEQUENCE [LARGE SCALE GENOMIC DNA]</scope>
    <source>
        <strain evidence="2 3">229E</strain>
    </source>
</reference>
<feature type="region of interest" description="Disordered" evidence="1">
    <location>
        <begin position="106"/>
        <end position="128"/>
    </location>
</feature>
<comment type="caution">
    <text evidence="2">The sequence shown here is derived from an EMBL/GenBank/DDBJ whole genome shotgun (WGS) entry which is preliminary data.</text>
</comment>
<evidence type="ECO:0000256" key="1">
    <source>
        <dbReference type="SAM" id="MobiDB-lite"/>
    </source>
</evidence>
<accession>U4V784</accession>
<evidence type="ECO:0000313" key="3">
    <source>
        <dbReference type="Proteomes" id="UP000016842"/>
    </source>
</evidence>
<dbReference type="Proteomes" id="UP000016842">
    <property type="component" value="Unassembled WGS sequence"/>
</dbReference>
<name>U4V784_9HYPH</name>
<proteinExistence type="predicted"/>